<sequence>EWAACVQRFYDFEGAWGFVDGKVRMGAKYRPHQVGGWIGRGRKWMLPPALPSELGEREAANTWIGGWWKWWRSLQPKERGAEIESEELMRPASADWSQMARMYGKNGLLQVMATLSWWGAAAKRREEDSEAWSVAVKDVTWVLEQIL</sequence>
<name>A0AAD7A6A5_9AGAR</name>
<evidence type="ECO:0000313" key="2">
    <source>
        <dbReference type="Proteomes" id="UP001218218"/>
    </source>
</evidence>
<dbReference type="EMBL" id="JARIHO010000014">
    <property type="protein sequence ID" value="KAJ7350503.1"/>
    <property type="molecule type" value="Genomic_DNA"/>
</dbReference>
<comment type="caution">
    <text evidence="1">The sequence shown here is derived from an EMBL/GenBank/DDBJ whole genome shotgun (WGS) entry which is preliminary data.</text>
</comment>
<accession>A0AAD7A6A5</accession>
<reference evidence="1" key="1">
    <citation type="submission" date="2023-03" db="EMBL/GenBank/DDBJ databases">
        <title>Massive genome expansion in bonnet fungi (Mycena s.s.) driven by repeated elements and novel gene families across ecological guilds.</title>
        <authorList>
            <consortium name="Lawrence Berkeley National Laboratory"/>
            <person name="Harder C.B."/>
            <person name="Miyauchi S."/>
            <person name="Viragh M."/>
            <person name="Kuo A."/>
            <person name="Thoen E."/>
            <person name="Andreopoulos B."/>
            <person name="Lu D."/>
            <person name="Skrede I."/>
            <person name="Drula E."/>
            <person name="Henrissat B."/>
            <person name="Morin E."/>
            <person name="Kohler A."/>
            <person name="Barry K."/>
            <person name="LaButti K."/>
            <person name="Morin E."/>
            <person name="Salamov A."/>
            <person name="Lipzen A."/>
            <person name="Mereny Z."/>
            <person name="Hegedus B."/>
            <person name="Baldrian P."/>
            <person name="Stursova M."/>
            <person name="Weitz H."/>
            <person name="Taylor A."/>
            <person name="Grigoriev I.V."/>
            <person name="Nagy L.G."/>
            <person name="Martin F."/>
            <person name="Kauserud H."/>
        </authorList>
    </citation>
    <scope>NUCLEOTIDE SEQUENCE</scope>
    <source>
        <strain evidence="1">CBHHK002</strain>
    </source>
</reference>
<feature type="non-terminal residue" evidence="1">
    <location>
        <position position="1"/>
    </location>
</feature>
<proteinExistence type="predicted"/>
<organism evidence="1 2">
    <name type="scientific">Mycena albidolilacea</name>
    <dbReference type="NCBI Taxonomy" id="1033008"/>
    <lineage>
        <taxon>Eukaryota</taxon>
        <taxon>Fungi</taxon>
        <taxon>Dikarya</taxon>
        <taxon>Basidiomycota</taxon>
        <taxon>Agaricomycotina</taxon>
        <taxon>Agaricomycetes</taxon>
        <taxon>Agaricomycetidae</taxon>
        <taxon>Agaricales</taxon>
        <taxon>Marasmiineae</taxon>
        <taxon>Mycenaceae</taxon>
        <taxon>Mycena</taxon>
    </lineage>
</organism>
<gene>
    <name evidence="1" type="ORF">DFH08DRAFT_668406</name>
</gene>
<keyword evidence="2" id="KW-1185">Reference proteome</keyword>
<protein>
    <submittedName>
        <fullName evidence="1">Uncharacterized protein</fullName>
    </submittedName>
</protein>
<feature type="non-terminal residue" evidence="1">
    <location>
        <position position="147"/>
    </location>
</feature>
<evidence type="ECO:0000313" key="1">
    <source>
        <dbReference type="EMBL" id="KAJ7350503.1"/>
    </source>
</evidence>
<dbReference type="Proteomes" id="UP001218218">
    <property type="component" value="Unassembled WGS sequence"/>
</dbReference>
<dbReference type="AlphaFoldDB" id="A0AAD7A6A5"/>